<organism evidence="3 4">
    <name type="scientific">Vibrio parahaemolyticus</name>
    <dbReference type="NCBI Taxonomy" id="670"/>
    <lineage>
        <taxon>Bacteria</taxon>
        <taxon>Pseudomonadati</taxon>
        <taxon>Pseudomonadota</taxon>
        <taxon>Gammaproteobacteria</taxon>
        <taxon>Vibrionales</taxon>
        <taxon>Vibrionaceae</taxon>
        <taxon>Vibrio</taxon>
    </lineage>
</organism>
<dbReference type="AlphaFoldDB" id="A0AA46L5G7"/>
<name>A0AA46L5G7_VIBPH</name>
<dbReference type="RefSeq" id="WP_147724492.1">
    <property type="nucleotide sequence ID" value="NZ_VRMQ01000002.1"/>
</dbReference>
<evidence type="ECO:0000259" key="1">
    <source>
        <dbReference type="Pfam" id="PF13391"/>
    </source>
</evidence>
<dbReference type="CDD" id="cd00085">
    <property type="entry name" value="HNHc"/>
    <property type="match status" value="1"/>
</dbReference>
<dbReference type="Pfam" id="PF26340">
    <property type="entry name" value="DNA-SBD_ScoMcrA"/>
    <property type="match status" value="1"/>
</dbReference>
<evidence type="ECO:0000313" key="3">
    <source>
        <dbReference type="EMBL" id="TXN16843.1"/>
    </source>
</evidence>
<keyword evidence="3" id="KW-0540">Nuclease</keyword>
<evidence type="ECO:0000313" key="4">
    <source>
        <dbReference type="Proteomes" id="UP000321504"/>
    </source>
</evidence>
<reference evidence="3 4" key="1">
    <citation type="submission" date="2019-08" db="EMBL/GenBank/DDBJ databases">
        <title>Emerging of two pre-pandemic pathogenic O4:KUT lineages of Vibrio parahaemolyticus in coastal eastern China.</title>
        <authorList>
            <person name="Yu H."/>
        </authorList>
    </citation>
    <scope>NUCLEOTIDE SEQUENCE [LARGE SCALE GENOMIC DNA]</scope>
    <source>
        <strain evidence="3 4">HZ17-383</strain>
    </source>
</reference>
<dbReference type="PIRSF" id="PIRSF030850">
    <property type="entry name" value="UCP030850"/>
    <property type="match status" value="1"/>
</dbReference>
<feature type="domain" description="HNH nuclease" evidence="1">
    <location>
        <begin position="180"/>
        <end position="234"/>
    </location>
</feature>
<dbReference type="InterPro" id="IPR011396">
    <property type="entry name" value="PT_DNA_restrict"/>
</dbReference>
<dbReference type="NCBIfam" id="NF045808">
    <property type="entry name" value="PT-DNA_restrict"/>
    <property type="match status" value="1"/>
</dbReference>
<dbReference type="GO" id="GO:0004519">
    <property type="term" value="F:endonuclease activity"/>
    <property type="evidence" value="ECO:0007669"/>
    <property type="project" value="UniProtKB-KW"/>
</dbReference>
<dbReference type="InterPro" id="IPR003615">
    <property type="entry name" value="HNH_nuc"/>
</dbReference>
<feature type="domain" description="ScoMcrA-like DNA sulfur-binding" evidence="2">
    <location>
        <begin position="2"/>
        <end position="156"/>
    </location>
</feature>
<protein>
    <submittedName>
        <fullName evidence="3">Restriction endonuclease</fullName>
    </submittedName>
</protein>
<dbReference type="Proteomes" id="UP000321504">
    <property type="component" value="Unassembled WGS sequence"/>
</dbReference>
<comment type="caution">
    <text evidence="3">The sequence shown here is derived from an EMBL/GenBank/DDBJ whole genome shotgun (WGS) entry which is preliminary data.</text>
</comment>
<dbReference type="InterPro" id="IPR058813">
    <property type="entry name" value="DNA-SBD_ScoMcrA"/>
</dbReference>
<evidence type="ECO:0000259" key="2">
    <source>
        <dbReference type="Pfam" id="PF26340"/>
    </source>
</evidence>
<dbReference type="EMBL" id="VRMQ01000002">
    <property type="protein sequence ID" value="TXN16843.1"/>
    <property type="molecule type" value="Genomic_DNA"/>
</dbReference>
<sequence length="290" mass="33400">MELIDKIQTISRWRRGDQRASHKPLMLLYALSQYKQGHERLFQFESEVDNQVKELLVQYGPSRKAYHPEYPFWRLANEKDSFWELKNGEECIPRKSNTDPKKSELIKYNVMAGFDATSYQSLVANPELIDKLASKLIQDNFPDTLQEELFVCFGFEVDTATKQRDPNFRKNVLRAYNYRCAVCGFDLALDTVPIGIEAAHIKWKQFFGPCEVSNGIALCSIHHKALDRGAITLDSNLKVKVSPTVTGGEWVEKLIWDFDTKAIRLPRDSSQHPAGNMIEWHLGEVFKSIQ</sequence>
<proteinExistence type="predicted"/>
<keyword evidence="3" id="KW-0255">Endonuclease</keyword>
<accession>A0AA46L5G7</accession>
<keyword evidence="3" id="KW-0378">Hydrolase</keyword>
<dbReference type="Pfam" id="PF13391">
    <property type="entry name" value="HNH_2"/>
    <property type="match status" value="1"/>
</dbReference>
<gene>
    <name evidence="3" type="ORF">FVP01_12905</name>
</gene>